<keyword evidence="1" id="KW-1133">Transmembrane helix</keyword>
<comment type="caution">
    <text evidence="2">The sequence shown here is derived from an EMBL/GenBank/DDBJ whole genome shotgun (WGS) entry which is preliminary data.</text>
</comment>
<sequence>MPENRWVAPHRESVALPSSRIGGSLRRISVTLFDESWWLSSKNTGGYPRWSHKKSTTGVKAAKARGKKTTSDEIPLPKFQTMWSIKQQDLAIKERLSKMSLLDSLIGKEGPLTDSEEALKKKLITDLFYAMLNLVLVLVLDLLMFSDGG</sequence>
<proteinExistence type="predicted"/>
<keyword evidence="1" id="KW-0812">Transmembrane</keyword>
<gene>
    <name evidence="2" type="ORF">F2Q68_00038447</name>
</gene>
<reference evidence="2" key="1">
    <citation type="submission" date="2019-12" db="EMBL/GenBank/DDBJ databases">
        <title>Genome sequencing and annotation of Brassica cretica.</title>
        <authorList>
            <person name="Studholme D.J."/>
            <person name="Sarris P.F."/>
        </authorList>
    </citation>
    <scope>NUCLEOTIDE SEQUENCE</scope>
    <source>
        <strain evidence="2">PFS-001/15</strain>
        <tissue evidence="2">Leaf</tissue>
    </source>
</reference>
<feature type="transmembrane region" description="Helical" evidence="1">
    <location>
        <begin position="127"/>
        <end position="146"/>
    </location>
</feature>
<organism evidence="2 3">
    <name type="scientific">Brassica cretica</name>
    <name type="common">Mustard</name>
    <dbReference type="NCBI Taxonomy" id="69181"/>
    <lineage>
        <taxon>Eukaryota</taxon>
        <taxon>Viridiplantae</taxon>
        <taxon>Streptophyta</taxon>
        <taxon>Embryophyta</taxon>
        <taxon>Tracheophyta</taxon>
        <taxon>Spermatophyta</taxon>
        <taxon>Magnoliopsida</taxon>
        <taxon>eudicotyledons</taxon>
        <taxon>Gunneridae</taxon>
        <taxon>Pentapetalae</taxon>
        <taxon>rosids</taxon>
        <taxon>malvids</taxon>
        <taxon>Brassicales</taxon>
        <taxon>Brassicaceae</taxon>
        <taxon>Brassiceae</taxon>
        <taxon>Brassica</taxon>
    </lineage>
</organism>
<accession>A0A8S9ME70</accession>
<name>A0A8S9ME70_BRACR</name>
<dbReference type="AlphaFoldDB" id="A0A8S9ME70"/>
<evidence type="ECO:0000256" key="1">
    <source>
        <dbReference type="SAM" id="Phobius"/>
    </source>
</evidence>
<evidence type="ECO:0000313" key="2">
    <source>
        <dbReference type="EMBL" id="KAF2618434.1"/>
    </source>
</evidence>
<dbReference type="Proteomes" id="UP000712281">
    <property type="component" value="Unassembled WGS sequence"/>
</dbReference>
<evidence type="ECO:0000313" key="3">
    <source>
        <dbReference type="Proteomes" id="UP000712281"/>
    </source>
</evidence>
<protein>
    <submittedName>
        <fullName evidence="2">Uncharacterized protein</fullName>
    </submittedName>
</protein>
<dbReference type="EMBL" id="QGKW02000007">
    <property type="protein sequence ID" value="KAF2618434.1"/>
    <property type="molecule type" value="Genomic_DNA"/>
</dbReference>
<keyword evidence="1" id="KW-0472">Membrane</keyword>